<comment type="caution">
    <text evidence="1">The sequence shown here is derived from an EMBL/GenBank/DDBJ whole genome shotgun (WGS) entry which is preliminary data.</text>
</comment>
<name>A0ABR3A0T2_9AGAR</name>
<protein>
    <submittedName>
        <fullName evidence="1">Long chronological lifespan protein 2</fullName>
    </submittedName>
</protein>
<proteinExistence type="predicted"/>
<dbReference type="Proteomes" id="UP001437256">
    <property type="component" value="Unassembled WGS sequence"/>
</dbReference>
<organism evidence="1 2">
    <name type="scientific">Marasmius tenuissimus</name>
    <dbReference type="NCBI Taxonomy" id="585030"/>
    <lineage>
        <taxon>Eukaryota</taxon>
        <taxon>Fungi</taxon>
        <taxon>Dikarya</taxon>
        <taxon>Basidiomycota</taxon>
        <taxon>Agaricomycotina</taxon>
        <taxon>Agaricomycetes</taxon>
        <taxon>Agaricomycetidae</taxon>
        <taxon>Agaricales</taxon>
        <taxon>Marasmiineae</taxon>
        <taxon>Marasmiaceae</taxon>
        <taxon>Marasmius</taxon>
    </lineage>
</organism>
<keyword evidence="2" id="KW-1185">Reference proteome</keyword>
<sequence>MFRQQQHQEHPSGAAQWAAHRESIPCSQYLCKTLECVKNPAYCPCPDVEDIGCVIPDADDPES</sequence>
<evidence type="ECO:0000313" key="2">
    <source>
        <dbReference type="Proteomes" id="UP001437256"/>
    </source>
</evidence>
<accession>A0ABR3A0T2</accession>
<evidence type="ECO:0000313" key="1">
    <source>
        <dbReference type="EMBL" id="KAL0067626.1"/>
    </source>
</evidence>
<reference evidence="1 2" key="1">
    <citation type="submission" date="2024-05" db="EMBL/GenBank/DDBJ databases">
        <title>A draft genome resource for the thread blight pathogen Marasmius tenuissimus strain MS-2.</title>
        <authorList>
            <person name="Yulfo-Soto G.E."/>
            <person name="Baruah I.K."/>
            <person name="Amoako-Attah I."/>
            <person name="Bukari Y."/>
            <person name="Meinhardt L.W."/>
            <person name="Bailey B.A."/>
            <person name="Cohen S.P."/>
        </authorList>
    </citation>
    <scope>NUCLEOTIDE SEQUENCE [LARGE SCALE GENOMIC DNA]</scope>
    <source>
        <strain evidence="1 2">MS-2</strain>
    </source>
</reference>
<feature type="non-terminal residue" evidence="1">
    <location>
        <position position="63"/>
    </location>
</feature>
<dbReference type="EMBL" id="JBBXMP010000024">
    <property type="protein sequence ID" value="KAL0067626.1"/>
    <property type="molecule type" value="Genomic_DNA"/>
</dbReference>
<gene>
    <name evidence="1" type="primary">LCL2</name>
    <name evidence="1" type="ORF">AAF712_005341</name>
</gene>